<evidence type="ECO:0000313" key="58">
    <source>
        <dbReference type="EMBL" id="STJ80741.1"/>
    </source>
</evidence>
<evidence type="ECO:0000313" key="18">
    <source>
        <dbReference type="EMBL" id="HAZ7492972.1"/>
    </source>
</evidence>
<evidence type="ECO:0000313" key="54">
    <source>
        <dbReference type="EMBL" id="SPW59330.1"/>
    </source>
</evidence>
<dbReference type="Proteomes" id="UP000250561">
    <property type="component" value="Unassembled WGS sequence"/>
</dbReference>
<dbReference type="EMBL" id="DABHXT010000030">
    <property type="protein sequence ID" value="HAJ5960038.1"/>
    <property type="molecule type" value="Genomic_DNA"/>
</dbReference>
<dbReference type="EMBL" id="AASWIS010000027">
    <property type="protein sequence ID" value="EFH5894524.1"/>
    <property type="molecule type" value="Genomic_DNA"/>
</dbReference>
<dbReference type="AlphaFoldDB" id="A0A037Y292"/>
<evidence type="ECO:0000313" key="107">
    <source>
        <dbReference type="Proteomes" id="UP000532204"/>
    </source>
</evidence>
<dbReference type="EMBL" id="JACZOI010000027">
    <property type="protein sequence ID" value="MBE0977871.1"/>
    <property type="molecule type" value="Genomic_DNA"/>
</dbReference>
<evidence type="ECO:0000313" key="112">
    <source>
        <dbReference type="Proteomes" id="UP000581425"/>
    </source>
</evidence>
<dbReference type="EMBL" id="JABUPJ010000046">
    <property type="protein sequence ID" value="NYQ41413.1"/>
    <property type="molecule type" value="Genomic_DNA"/>
</dbReference>
<dbReference type="EMBL" id="UFZQ01000001">
    <property type="protein sequence ID" value="STE86348.1"/>
    <property type="molecule type" value="Genomic_DNA"/>
</dbReference>
<evidence type="ECO:0000313" key="73">
    <source>
        <dbReference type="Proteomes" id="UP000248865"/>
    </source>
</evidence>
<reference evidence="99" key="32">
    <citation type="submission" date="2020-06" db="EMBL/GenBank/DDBJ databases">
        <title>Identification and Characterisation of Fosfomycin Resistance in Escherichia coli Urinary Tract Infection Isolates from Australia.</title>
        <authorList>
            <person name="Mowlaboccus S."/>
            <person name="Daley D."/>
            <person name="Pang S."/>
            <person name="Gottlieb T."/>
            <person name="Nimmo G.R."/>
            <person name="George N."/>
            <person name="Korman T.M."/>
            <person name="Strietberg R."/>
            <person name="Robson J."/>
            <person name="Peachey G."/>
            <person name="Collignon P."/>
            <person name="Bradbury S."/>
            <person name="Colombi E."/>
            <person name="Ramsay J.P."/>
            <person name="Rogers B.A."/>
            <person name="Coombs G.W."/>
        </authorList>
    </citation>
    <scope>NUCLEOTIDE SEQUENCE [LARGE SCALE GENOMIC DNA]</scope>
    <source>
        <strain evidence="99">EC2</strain>
    </source>
</reference>
<dbReference type="EMBL" id="JACGTG010000001">
    <property type="protein sequence ID" value="MBA6240883.1"/>
    <property type="molecule type" value="Genomic_DNA"/>
</dbReference>
<evidence type="ECO:0000313" key="79">
    <source>
        <dbReference type="Proteomes" id="UP000254429"/>
    </source>
</evidence>
<evidence type="ECO:0000313" key="12">
    <source>
        <dbReference type="EMBL" id="EFH5894524.1"/>
    </source>
</evidence>
<reference evidence="9 107" key="19">
    <citation type="submission" date="2019-05" db="EMBL/GenBank/DDBJ databases">
        <authorList>
            <consortium name="NARMS: The National Antimicrobial Resistance Monitoring System"/>
        </authorList>
    </citation>
    <scope>NUCLEOTIDE SEQUENCE [LARGE SCALE GENOMIC DNA]</scope>
    <source>
        <strain evidence="9 107">CVM N18EC122</strain>
        <strain evidence="13 109">CVM N19EC0596</strain>
        <strain evidence="8 110">FSIS11705178</strain>
        <strain evidence="7 111">FSIS11706358</strain>
    </source>
</reference>
<dbReference type="EMBL" id="DADPIR010000022">
    <property type="protein sequence ID" value="HAZ7492972.1"/>
    <property type="molecule type" value="Genomic_DNA"/>
</dbReference>
<reference evidence="88 89" key="24">
    <citation type="submission" date="2019-12" db="EMBL/GenBank/DDBJ databases">
        <title>Enteriobacteria Tanzani isolates_10434.</title>
        <authorList>
            <person name="Subbiah M."/>
            <person name="Call D."/>
        </authorList>
    </citation>
    <scope>NUCLEOTIDE SEQUENCE [LARGE SCALE GENOMIC DNA]</scope>
    <source>
        <strain evidence="36 88">10434wD1</strain>
        <strain evidence="37 89">10434wG3</strain>
    </source>
</reference>
<evidence type="ECO:0000313" key="67">
    <source>
        <dbReference type="Proteomes" id="UP000037564"/>
    </source>
</evidence>
<evidence type="ECO:0000313" key="13">
    <source>
        <dbReference type="EMBL" id="EFH6163833.1"/>
    </source>
</evidence>
<dbReference type="EMBL" id="JABUPU010000048">
    <property type="protein sequence ID" value="NYP87980.1"/>
    <property type="molecule type" value="Genomic_DNA"/>
</dbReference>
<dbReference type="OMA" id="GDEWATC"/>
<dbReference type="InterPro" id="IPR013096">
    <property type="entry name" value="Cupin_2"/>
</dbReference>
<evidence type="ECO:0000313" key="31">
    <source>
        <dbReference type="EMBL" id="MUM75622.1"/>
    </source>
</evidence>
<dbReference type="EMBL" id="AASHPR010000031">
    <property type="protein sequence ID" value="EFC3526128.1"/>
    <property type="molecule type" value="Genomic_DNA"/>
</dbReference>
<evidence type="ECO:0000313" key="68">
    <source>
        <dbReference type="Proteomes" id="UP000050556"/>
    </source>
</evidence>
<dbReference type="EMBL" id="WXKQ01000001">
    <property type="protein sequence ID" value="NAG17450.1"/>
    <property type="molecule type" value="Genomic_DNA"/>
</dbReference>
<dbReference type="EMBL" id="AASWKX010000002">
    <property type="protein sequence ID" value="EFH6163833.1"/>
    <property type="molecule type" value="Genomic_DNA"/>
</dbReference>
<dbReference type="Proteomes" id="UP000460351">
    <property type="component" value="Unassembled WGS sequence"/>
</dbReference>
<dbReference type="Proteomes" id="UP000254428">
    <property type="component" value="Unassembled WGS sequence"/>
</dbReference>
<evidence type="ECO:0000313" key="36">
    <source>
        <dbReference type="EMBL" id="MXI77276.1"/>
    </source>
</evidence>
<evidence type="ECO:0000313" key="86">
    <source>
        <dbReference type="Proteomes" id="UP000305093"/>
    </source>
</evidence>
<dbReference type="Proteomes" id="UP000475070">
    <property type="component" value="Unassembled WGS sequence"/>
</dbReference>
<dbReference type="PANTHER" id="PTHR46797">
    <property type="entry name" value="HTH-TYPE TRANSCRIPTIONAL REGULATOR"/>
    <property type="match status" value="1"/>
</dbReference>
<dbReference type="EMBL" id="WTQT01000672">
    <property type="protein sequence ID" value="MWR40537.1"/>
    <property type="molecule type" value="Genomic_DNA"/>
</dbReference>
<reference evidence="18" key="41">
    <citation type="submission" date="2021-03" db="EMBL/GenBank/DDBJ databases">
        <authorList>
            <consortium name="NCBI Pathogen Detection Project"/>
        </authorList>
    </citation>
    <scope>NUCLEOTIDE SEQUENCE</scope>
    <source>
        <strain evidence="20">Escherichia coli</strain>
        <strain evidence="17">EuSCAPE_DE065</strain>
        <strain evidence="18">SJP41</strain>
        <strain evidence="19">ST-87-5</strain>
    </source>
</reference>
<dbReference type="EMBL" id="UGFG01000001">
    <property type="protein sequence ID" value="STM39137.1"/>
    <property type="molecule type" value="Genomic_DNA"/>
</dbReference>
<evidence type="ECO:0000313" key="8">
    <source>
        <dbReference type="EMBL" id="EFC3526128.1"/>
    </source>
</evidence>
<dbReference type="Proteomes" id="UP000254429">
    <property type="component" value="Unassembled WGS sequence"/>
</dbReference>
<reference evidence="12 106" key="26">
    <citation type="submission" date="2019-12" db="EMBL/GenBank/DDBJ databases">
        <authorList>
            <consortium name="GenomeTrakr network: Whole genome sequencing for foodborne pathogen traceback"/>
        </authorList>
    </citation>
    <scope>NUCLEOTIDE SEQUENCE [LARGE SCALE GENOMIC DNA]</scope>
    <source>
        <strain evidence="14 104">PSU-2072</strain>
        <strain evidence="12 106">PSU-2243</strain>
    </source>
</reference>
<dbReference type="Proteomes" id="UP000517067">
    <property type="component" value="Unassembled WGS sequence"/>
</dbReference>
<keyword evidence="3" id="KW-0804">Transcription</keyword>
<evidence type="ECO:0000313" key="84">
    <source>
        <dbReference type="Proteomes" id="UP000281900"/>
    </source>
</evidence>
<dbReference type="GO" id="GO:0003677">
    <property type="term" value="F:DNA binding"/>
    <property type="evidence" value="ECO:0007669"/>
    <property type="project" value="UniProtKB-KW"/>
</dbReference>
<dbReference type="InterPro" id="IPR010982">
    <property type="entry name" value="Lambda_DNA-bd_dom_sf"/>
</dbReference>
<evidence type="ECO:0000313" key="53">
    <source>
        <dbReference type="EMBL" id="RLY58147.1"/>
    </source>
</evidence>
<dbReference type="Proteomes" id="UP000532204">
    <property type="component" value="Unassembled WGS sequence"/>
</dbReference>
<dbReference type="SMR" id="A0A037Y292"/>
<evidence type="ECO:0000313" key="50">
    <source>
        <dbReference type="EMBL" id="QMF67898.1"/>
    </source>
</evidence>
<dbReference type="Proteomes" id="UP001211064">
    <property type="component" value="Unassembled WGS sequence"/>
</dbReference>
<dbReference type="EMBL" id="QFSS01000062">
    <property type="protein sequence ID" value="PZZ68369.1"/>
    <property type="molecule type" value="Genomic_DNA"/>
</dbReference>
<evidence type="ECO:0000313" key="110">
    <source>
        <dbReference type="Proteomes" id="UP000538406"/>
    </source>
</evidence>
<dbReference type="EMBL" id="LDXE02000005">
    <property type="protein sequence ID" value="PBN70185.1"/>
    <property type="molecule type" value="Genomic_DNA"/>
</dbReference>
<evidence type="ECO:0000313" key="47">
    <source>
        <dbReference type="EMBL" id="PZZ68369.1"/>
    </source>
</evidence>
<evidence type="ECO:0000313" key="105">
    <source>
        <dbReference type="Proteomes" id="UP000531761"/>
    </source>
</evidence>
<dbReference type="GeneID" id="75202355"/>
<evidence type="ECO:0000313" key="59">
    <source>
        <dbReference type="EMBL" id="STL65759.1"/>
    </source>
</evidence>
<reference evidence="6 98" key="34">
    <citation type="submission" date="2020-06" db="EMBL/GenBank/DDBJ databases">
        <title>Whole-genome sequencing of blaNDM-5 positive Escherichia coli isolated from a Japanese patient with no history of travel abroad.</title>
        <authorList>
            <person name="Ito Y."/>
            <person name="Aoki K."/>
            <person name="Nakayama N."/>
            <person name="Ohtsuka M."/>
            <person name="Ota M."/>
            <person name="Kaneko N."/>
            <person name="Yoshida M."/>
            <person name="Ishii Y."/>
            <person name="Tateda K."/>
            <person name="Matsuse H."/>
        </authorList>
    </citation>
    <scope>NUCLEOTIDE SEQUENCE [LARGE SCALE GENOMIC DNA]</scope>
    <source>
        <strain evidence="6 98">TUM18780</strain>
    </source>
</reference>
<dbReference type="EMBL" id="AASEBA010000058">
    <property type="protein sequence ID" value="EFC9751886.1"/>
    <property type="molecule type" value="Genomic_DNA"/>
</dbReference>
<evidence type="ECO:0000313" key="90">
    <source>
        <dbReference type="Proteomes" id="UP000460351"/>
    </source>
</evidence>
<dbReference type="EMBL" id="AP018802">
    <property type="protein sequence ID" value="BBF53348.1"/>
    <property type="molecule type" value="Genomic_DNA"/>
</dbReference>
<evidence type="ECO:0000313" key="29">
    <source>
        <dbReference type="EMBL" id="MDR6048620.1"/>
    </source>
</evidence>
<evidence type="ECO:0000313" key="71">
    <source>
        <dbReference type="Proteomes" id="UP000218543"/>
    </source>
</evidence>
<dbReference type="Proteomes" id="UP000255460">
    <property type="component" value="Unassembled WGS sequence"/>
</dbReference>
<dbReference type="InterPro" id="IPR050807">
    <property type="entry name" value="TransReg_Diox_bact_type"/>
</dbReference>
<dbReference type="Proteomes" id="UP000447081">
    <property type="component" value="Unassembled WGS sequence"/>
</dbReference>
<dbReference type="Proteomes" id="UP000036331">
    <property type="component" value="Unassembled WGS sequence"/>
</dbReference>
<evidence type="ECO:0000256" key="3">
    <source>
        <dbReference type="ARBA" id="ARBA00023163"/>
    </source>
</evidence>
<keyword evidence="2 15" id="KW-0238">DNA-binding</keyword>
<reference evidence="25 105" key="37">
    <citation type="submission" date="2020-08" db="EMBL/GenBank/DDBJ databases">
        <title>Draft genome sequences of isolates of diverse host origin from the E. coli Reference Center.</title>
        <authorList>
            <person name="Lacher D.W."/>
            <person name="Mammel M.K."/>
            <person name="Gangiredla J."/>
            <person name="Gebru S.T."/>
            <person name="Barnaba T.J."/>
            <person name="Majowicz S.A."/>
            <person name="Dudley E.G."/>
        </authorList>
    </citation>
    <scope>NUCLEOTIDE SEQUENCE [LARGE SCALE GENOMIC DNA]</scope>
    <source>
        <strain evidence="25 105">10.0349</strain>
    </source>
</reference>
<evidence type="ECO:0000313" key="96">
    <source>
        <dbReference type="Proteomes" id="UP000487258"/>
    </source>
</evidence>
<reference evidence="17" key="9">
    <citation type="journal article" date="2018" name="Genome Biol.">
        <title>SKESA: strategic k-mer extension for scrupulous assemblies.</title>
        <authorList>
            <person name="Souvorov A."/>
            <person name="Agarwala R."/>
            <person name="Lipman D.J."/>
        </authorList>
    </citation>
    <scope>NUCLEOTIDE SEQUENCE</scope>
    <source>
        <strain evidence="20">Escherichia coli</strain>
        <strain evidence="17">EuSCAPE_DE065</strain>
        <strain evidence="18">SJP41</strain>
        <strain evidence="19">ST-87-5</strain>
    </source>
</reference>
<dbReference type="FunFam" id="2.60.120.10:FF:000071">
    <property type="entry name" value="XRE family transcriptional regulator"/>
    <property type="match status" value="1"/>
</dbReference>
<evidence type="ECO:0000313" key="99">
    <source>
        <dbReference type="Proteomes" id="UP000509796"/>
    </source>
</evidence>
<evidence type="ECO:0000313" key="37">
    <source>
        <dbReference type="EMBL" id="MXJ09405.1"/>
    </source>
</evidence>
<reference evidence="46 72" key="8">
    <citation type="submission" date="2017-12" db="EMBL/GenBank/DDBJ databases">
        <title>Rapid rising of carbapenem-resistant Enterobacteriaceae(CRE) and emergence of colistin resistance genemcr-1 in CRE in the hospital of Henan, China.</title>
        <authorList>
            <person name="Sun Q."/>
            <person name="Zhang R."/>
            <person name="Li Y."/>
            <person name="Shen Y."/>
            <person name="Zhang Y."/>
            <person name="Yang J."/>
            <person name="Shu L."/>
            <person name="Zhou H."/>
            <person name="Wang Y."/>
            <person name="Wang B."/>
            <person name="Shen Z."/>
        </authorList>
    </citation>
    <scope>NUCLEOTIDE SEQUENCE [LARGE SCALE GENOMIC DNA]</scope>
    <source>
        <strain evidence="46 72">3512</strain>
    </source>
</reference>
<dbReference type="EMBL" id="SQQU01000050">
    <property type="protein sequence ID" value="MQS33072.1"/>
    <property type="molecule type" value="Genomic_DNA"/>
</dbReference>
<evidence type="ECO:0000313" key="103">
    <source>
        <dbReference type="Proteomes" id="UP000521991"/>
    </source>
</evidence>
<evidence type="ECO:0000313" key="115">
    <source>
        <dbReference type="Proteomes" id="UP001247581"/>
    </source>
</evidence>
<dbReference type="PATRIC" id="fig|562.10471.peg.1955"/>
<evidence type="ECO:0000313" key="70">
    <source>
        <dbReference type="Proteomes" id="UP000188855"/>
    </source>
</evidence>
<dbReference type="EMBL" id="VRXD01000037">
    <property type="protein sequence ID" value="TXQ31118.1"/>
    <property type="molecule type" value="Genomic_DNA"/>
</dbReference>
<dbReference type="EMBL" id="CP058571">
    <property type="protein sequence ID" value="QLG57540.1"/>
    <property type="molecule type" value="Genomic_DNA"/>
</dbReference>
<dbReference type="SMART" id="SM00530">
    <property type="entry name" value="HTH_XRE"/>
    <property type="match status" value="1"/>
</dbReference>
<dbReference type="EMBL" id="PITP01000043">
    <property type="protein sequence ID" value="PKD85678.1"/>
    <property type="molecule type" value="Genomic_DNA"/>
</dbReference>
<dbReference type="Proteomes" id="UP000469708">
    <property type="component" value="Unassembled WGS sequence"/>
</dbReference>
<reference evidence="45 66" key="2">
    <citation type="journal article" date="2015" name="Genome Announc.">
        <title>Draft Genome Sequences of Human-Pathogenic Escherichia coli O26:H11 Strains Carrying the stx2 Gene Only and Circulating in France.</title>
        <authorList>
            <person name="Delannoy S."/>
            <person name="Mariani-Kurkdjian P."/>
            <person name="Bonacorsi S."/>
            <person name="Liguori S."/>
            <person name="Ison S.A."/>
            <person name="Fach P."/>
        </authorList>
    </citation>
    <scope>NUCLEOTIDE SEQUENCE [LARGE SCALE GENOMIC DNA]</scope>
    <source>
        <strain evidence="45 66">34870</strain>
    </source>
</reference>
<dbReference type="EMBL" id="WTRN01001443">
    <property type="protein sequence ID" value="MWT88297.1"/>
    <property type="molecule type" value="Genomic_DNA"/>
</dbReference>
<dbReference type="EMBL" id="JAAGYI010000021">
    <property type="protein sequence ID" value="NEM86700.1"/>
    <property type="molecule type" value="Genomic_DNA"/>
</dbReference>
<dbReference type="Proteomes" id="UP000870292">
    <property type="component" value="Unassembled WGS sequence"/>
</dbReference>
<dbReference type="EMBL" id="JAETYZ010000046">
    <property type="protein sequence ID" value="MBL6236918.1"/>
    <property type="molecule type" value="Genomic_DNA"/>
</dbReference>
<evidence type="ECO:0000313" key="6">
    <source>
        <dbReference type="EMBL" id="BCG37074.1"/>
    </source>
</evidence>
<evidence type="ECO:0000313" key="75">
    <source>
        <dbReference type="Proteomes" id="UP000250780"/>
    </source>
</evidence>
<evidence type="ECO:0000313" key="27">
    <source>
        <dbReference type="EMBL" id="MBL6236918.1"/>
    </source>
</evidence>
<dbReference type="Proteomes" id="UP000490727">
    <property type="component" value="Unassembled WGS sequence"/>
</dbReference>
<dbReference type="EMBL" id="WOET01000039">
    <property type="protein sequence ID" value="MUM75622.1"/>
    <property type="molecule type" value="Genomic_DNA"/>
</dbReference>
<evidence type="ECO:0000313" key="25">
    <source>
        <dbReference type="EMBL" id="MBB2468824.1"/>
    </source>
</evidence>
<dbReference type="Proteomes" id="UP000531813">
    <property type="component" value="Unassembled WGS sequence"/>
</dbReference>
<evidence type="ECO:0000313" key="9">
    <source>
        <dbReference type="EMBL" id="EFC9751886.1"/>
    </source>
</evidence>
<evidence type="ECO:0000313" key="113">
    <source>
        <dbReference type="Proteomes" id="UP000615017"/>
    </source>
</evidence>
<evidence type="ECO:0000313" key="101">
    <source>
        <dbReference type="Proteomes" id="UP000512322"/>
    </source>
</evidence>
<dbReference type="EMBL" id="DADRWU010000050">
    <property type="protein sequence ID" value="HBA4248791.1"/>
    <property type="molecule type" value="Genomic_DNA"/>
</dbReference>
<dbReference type="EMBL" id="AASWOY010000030">
    <property type="protein sequence ID" value="EFH6649734.1"/>
    <property type="molecule type" value="Genomic_DNA"/>
</dbReference>
<dbReference type="EMBL" id="AP023197">
    <property type="protein sequence ID" value="BCG37074.1"/>
    <property type="molecule type" value="Genomic_DNA"/>
</dbReference>
<dbReference type="Proteomes" id="UP000462410">
    <property type="component" value="Unassembled WGS sequence"/>
</dbReference>
<evidence type="ECO:0000313" key="65">
    <source>
        <dbReference type="EMBL" id="WHH99873.1"/>
    </source>
</evidence>
<dbReference type="Proteomes" id="UP000436141">
    <property type="component" value="Unassembled WGS sequence"/>
</dbReference>
<dbReference type="Proteomes" id="UP000622722">
    <property type="component" value="Unassembled WGS sequence"/>
</dbReference>
<reference evidence="43 70" key="4">
    <citation type="submission" date="2016-10" db="EMBL/GenBank/DDBJ databases">
        <title>Whole genome sequences of antibiotic resistant commensal Escherichia coli from healthy Australian adults.</title>
        <authorList>
            <person name="Moran R.A."/>
            <person name="Anantham S."/>
            <person name="Nigro S.J."/>
            <person name="Holt K.E."/>
            <person name="Hall R.M."/>
        </authorList>
    </citation>
    <scope>NUCLEOTIDE SEQUENCE [LARGE SCALE GENOMIC DNA]</scope>
    <source>
        <strain evidence="43 70">2.3-R4</strain>
    </source>
</reference>
<evidence type="ECO:0000313" key="33">
    <source>
        <dbReference type="EMBL" id="MWR40537.1"/>
    </source>
</evidence>
<reference evidence="31 97" key="21">
    <citation type="submission" date="2019-11" db="EMBL/GenBank/DDBJ databases">
        <title>Whole genome sequence analysis of environmental Escherichia coli from the feces of straw-necked ibis (Threskiornis spinicollis) nesting on inland wetlands.</title>
        <authorList>
            <person name="Wyrsch E.R."/>
            <person name="Roy Chowdhury P."/>
            <person name="Wallis L."/>
            <person name="Cummins M.L."/>
            <person name="Zingali T."/>
            <person name="Brandis K.J."/>
            <person name="Djordjevic S.P."/>
        </authorList>
    </citation>
    <scope>NUCLEOTIDE SEQUENCE [LARGE SCALE GENOMIC DNA]</scope>
    <source>
        <strain evidence="31 97">IBS12</strain>
    </source>
</reference>
<accession>A0A037Y292</accession>
<dbReference type="EMBL" id="AASURL010000029">
    <property type="protein sequence ID" value="EFH0365829.1"/>
    <property type="molecule type" value="Genomic_DNA"/>
</dbReference>
<evidence type="ECO:0000313" key="38">
    <source>
        <dbReference type="EMBL" id="NAG17450.1"/>
    </source>
</evidence>
<dbReference type="EMBL" id="UGBT01000002">
    <property type="protein sequence ID" value="STH73688.1"/>
    <property type="molecule type" value="Genomic_DNA"/>
</dbReference>
<evidence type="ECO:0000313" key="21">
    <source>
        <dbReference type="EMBL" id="KNF62754.1"/>
    </source>
</evidence>
<dbReference type="EMBL" id="AASFZR010000092">
    <property type="protein sequence ID" value="EFB4534848.1"/>
    <property type="molecule type" value="Genomic_DNA"/>
</dbReference>
<reference evidence="64 114" key="22">
    <citation type="submission" date="2019-11" db="EMBL/GenBank/DDBJ databases">
        <authorList>
            <person name="Haines EK M."/>
        </authorList>
    </citation>
    <scope>NUCLEOTIDE SEQUENCE [LARGE SCALE GENOMIC DNA]</scope>
    <source>
        <strain evidence="64">KR2729</strain>
    </source>
</reference>
<dbReference type="EMBL" id="WUIY01000300">
    <property type="protein sequence ID" value="MXI77276.1"/>
    <property type="molecule type" value="Genomic_DNA"/>
</dbReference>
<sequence>MENLARFLSTTLKQLRQQRGWSLSRLAEATGVSKAMLGQIERNESSPTVATLWKIATGLNVPFSTFISPPQSATPSVYDPQQQAMVITSLFPYDPQLCFEHFSIQMASGAISESTPHEKGVIEHVVVIDGQLDLCVDGEWQTLNCGEGVRFAADVTHIYRNGGEQTVHFHSLIHYPRS</sequence>
<dbReference type="Proteomes" id="UP000581425">
    <property type="component" value="Unassembled WGS sequence"/>
</dbReference>
<reference evidence="27 113" key="40">
    <citation type="submission" date="2021-01" db="EMBL/GenBank/DDBJ databases">
        <title>Genomes of Escherichia coli STEC strains from raw meat-based diets for companion animals.</title>
        <authorList>
            <person name="Stevens M.J.A."/>
            <person name="Stephan R."/>
        </authorList>
    </citation>
    <scope>NUCLEOTIDE SEQUENCE [LARGE SCALE GENOMIC DNA]</scope>
    <source>
        <strain evidence="27 113">LSC1-58</strain>
    </source>
</reference>
<evidence type="ECO:0000313" key="81">
    <source>
        <dbReference type="Proteomes" id="UP000255057"/>
    </source>
</evidence>
<dbReference type="Proteomes" id="UP000540485">
    <property type="component" value="Unassembled WGS sequence"/>
</dbReference>
<protein>
    <submittedName>
        <fullName evidence="5 15">Transcriptional regulator</fullName>
    </submittedName>
    <submittedName>
        <fullName evidence="6">HTH-type transcriptional regulator SutR</fullName>
    </submittedName>
    <submittedName>
        <fullName evidence="7">Helix-turn-helix domain-containing protein</fullName>
    </submittedName>
    <submittedName>
        <fullName evidence="54">Putative transcriptional regulator</fullName>
    </submittedName>
    <submittedName>
        <fullName evidence="22">XRE family transcriptional regulator</fullName>
    </submittedName>
</protein>
<dbReference type="EMBL" id="CP063369">
    <property type="protein sequence ID" value="QOY32313.1"/>
    <property type="molecule type" value="Genomic_DNA"/>
</dbReference>
<evidence type="ECO:0000313" key="48">
    <source>
        <dbReference type="EMBL" id="QLG57540.1"/>
    </source>
</evidence>
<evidence type="ECO:0000313" key="41">
    <source>
        <dbReference type="EMBL" id="NYQ41413.1"/>
    </source>
</evidence>
<evidence type="ECO:0000313" key="62">
    <source>
        <dbReference type="EMBL" id="TJF61281.1"/>
    </source>
</evidence>
<dbReference type="InterPro" id="IPR014710">
    <property type="entry name" value="RmlC-like_jellyroll"/>
</dbReference>
<evidence type="ECO:0000313" key="55">
    <source>
        <dbReference type="EMBL" id="SPX09970.1"/>
    </source>
</evidence>
<reference evidence="91 92" key="25">
    <citation type="submission" date="2019-12" db="EMBL/GenBank/DDBJ databases">
        <title>Enteriobacteria Tanzani isolates_8377-8380.</title>
        <authorList>
            <person name="Subbiah M."/>
            <person name="Call D."/>
        </authorList>
    </citation>
    <scope>NUCLEOTIDE SEQUENCE [LARGE SCALE GENOMIC DNA]</scope>
    <source>
        <strain evidence="35 95">8378wC7</strain>
        <strain evidence="34 92">8378wH8</strain>
        <strain evidence="33 91">8379wE2</strain>
    </source>
</reference>
<keyword evidence="1" id="KW-0805">Transcription regulation</keyword>
<dbReference type="Proteomes" id="UP000871786">
    <property type="component" value="Unassembled WGS sequence"/>
</dbReference>
<evidence type="ECO:0000313" key="95">
    <source>
        <dbReference type="Proteomes" id="UP000480485"/>
    </source>
</evidence>
<evidence type="ECO:0000313" key="17">
    <source>
        <dbReference type="EMBL" id="HAJ5960038.1"/>
    </source>
</evidence>
<evidence type="ECO:0000313" key="69">
    <source>
        <dbReference type="Proteomes" id="UP000186595"/>
    </source>
</evidence>
<dbReference type="Proteomes" id="UP000531761">
    <property type="component" value="Unassembled WGS sequence"/>
</dbReference>
<dbReference type="EMBL" id="CP056794">
    <property type="protein sequence ID" value="QLY97411.1"/>
    <property type="molecule type" value="Genomic_DNA"/>
</dbReference>
<evidence type="ECO:0000313" key="104">
    <source>
        <dbReference type="Proteomes" id="UP000530628"/>
    </source>
</evidence>
<evidence type="ECO:0000313" key="88">
    <source>
        <dbReference type="Proteomes" id="UP000436141"/>
    </source>
</evidence>
<dbReference type="Proteomes" id="UP000530628">
    <property type="component" value="Unassembled WGS sequence"/>
</dbReference>
<dbReference type="Proteomes" id="UP000254255">
    <property type="component" value="Unassembled WGS sequence"/>
</dbReference>
<evidence type="ECO:0000313" key="60">
    <source>
        <dbReference type="EMBL" id="STM39137.1"/>
    </source>
</evidence>
<evidence type="ECO:0000313" key="77">
    <source>
        <dbReference type="Proteomes" id="UP000254255"/>
    </source>
</evidence>
<evidence type="ECO:0000313" key="42">
    <source>
        <dbReference type="EMBL" id="OKB75711.1"/>
    </source>
</evidence>
<evidence type="ECO:0000313" key="74">
    <source>
        <dbReference type="Proteomes" id="UP000250561"/>
    </source>
</evidence>
<evidence type="ECO:0000313" key="85">
    <source>
        <dbReference type="Proteomes" id="UP000303027"/>
    </source>
</evidence>
<reference evidence="48" key="27">
    <citation type="journal article" date="2020" name="Int. J. Antimicrob. Agents">
        <title>Identification and characterisation of fosfomycin resistance in Escherichia coli urinary tract infection isolates from Australia.</title>
        <authorList>
            <person name="Mowlaboccus S."/>
            <person name="Daley D."/>
            <person name="Pang S."/>
            <person name="Gottlieb T."/>
            <person name="Merlino J."/>
            <person name="Nimmo G.R."/>
            <person name="George N."/>
            <person name="Korman T.M."/>
            <person name="Streitberg R."/>
            <person name="Robson J."/>
            <person name="Peachey G."/>
            <person name="Collignon P."/>
            <person name="Bradbury S."/>
            <person name="Colombi E."/>
            <person name="Ramsay J.P."/>
            <person name="Rogers B.A."/>
            <person name="Coombs G.W."/>
        </authorList>
    </citation>
    <scope>NUCLEOTIDE SEQUENCE</scope>
    <source>
        <strain evidence="48">EC2</strain>
    </source>
</reference>
<evidence type="ECO:0000313" key="11">
    <source>
        <dbReference type="EMBL" id="EFH0365829.1"/>
    </source>
</evidence>
<evidence type="ECO:0000313" key="34">
    <source>
        <dbReference type="EMBL" id="MWT20587.1"/>
    </source>
</evidence>
<dbReference type="EMBL" id="CP057293">
    <property type="protein sequence ID" value="QMF67898.1"/>
    <property type="molecule type" value="Genomic_DNA"/>
</dbReference>
<dbReference type="Proteomes" id="UP000050556">
    <property type="component" value="Unassembled WGS sequence"/>
</dbReference>
<dbReference type="Proteomes" id="UP000521991">
    <property type="component" value="Unassembled WGS sequence"/>
</dbReference>
<dbReference type="EMBL" id="MRVZ01000063">
    <property type="protein sequence ID" value="PAU20734.1"/>
    <property type="molecule type" value="Genomic_DNA"/>
</dbReference>
<dbReference type="Proteomes" id="UP000281340">
    <property type="component" value="Unassembled WGS sequence"/>
</dbReference>
<dbReference type="EMBL" id="RDDM01000062">
    <property type="protein sequence ID" value="RLY58147.1"/>
    <property type="molecule type" value="Genomic_DNA"/>
</dbReference>
<evidence type="ECO:0000313" key="52">
    <source>
        <dbReference type="EMBL" id="RDA33476.1"/>
    </source>
</evidence>
<evidence type="ECO:0000313" key="5">
    <source>
        <dbReference type="EMBL" id="BBF53348.1"/>
    </source>
</evidence>
<dbReference type="Gene3D" id="2.60.120.10">
    <property type="entry name" value="Jelly Rolls"/>
    <property type="match status" value="1"/>
</dbReference>
<dbReference type="Proteomes" id="UP000640866">
    <property type="component" value="Unassembled WGS sequence"/>
</dbReference>
<evidence type="ECO:0000313" key="82">
    <source>
        <dbReference type="Proteomes" id="UP000255460"/>
    </source>
</evidence>
<dbReference type="Proteomes" id="UP000303027">
    <property type="component" value="Unassembled WGS sequence"/>
</dbReference>
<reference evidence="100 101" key="33">
    <citation type="submission" date="2020-06" db="EMBL/GenBank/DDBJ databases">
        <title>REHAB project genomes.</title>
        <authorList>
            <person name="Shaw L.P."/>
        </authorList>
    </citation>
    <scope>NUCLEOTIDE SEQUENCE [LARGE SCALE GENOMIC DNA]</scope>
    <source>
        <strain evidence="50 101">RHB30-C10</strain>
        <strain evidence="49 100">RHBSTW-00177</strain>
        <strain evidence="24">RHBSTW-00474</strain>
    </source>
</reference>
<dbReference type="Proteomes" id="UP000581425">
    <property type="component" value="Chromosome"/>
</dbReference>
<dbReference type="CDD" id="cd02209">
    <property type="entry name" value="cupin_XRE_C"/>
    <property type="match status" value="1"/>
</dbReference>
<reference evidence="30 90" key="17">
    <citation type="journal article" date="2019" name="Microorganisms">
        <title>Characteristics of Carbapenem-Resistant and Colistin-Resistant Escherichia coli Co-Producing NDM-1 and MCR-1 from Pig Farms in China.</title>
        <authorList>
            <person name="Peng Z."/>
            <person name="Li X."/>
            <person name="Hu Z."/>
            <person name="Li Z."/>
            <person name="Lv Y."/>
            <person name="Lei M."/>
            <person name="Wu B."/>
            <person name="Chen H."/>
            <person name="Wang X."/>
        </authorList>
    </citation>
    <scope>NUCLEOTIDE SEQUENCE [LARGE SCALE GENOMIC DNA]</scope>
    <source>
        <strain evidence="30 90">RXD010</strain>
    </source>
</reference>
<evidence type="ECO:0000313" key="22">
    <source>
        <dbReference type="EMBL" id="KPO09269.1"/>
    </source>
</evidence>
<dbReference type="EMBL" id="JABXPW010000004">
    <property type="protein sequence ID" value="MBA7720750.1"/>
    <property type="molecule type" value="Genomic_DNA"/>
</dbReference>
<proteinExistence type="predicted"/>
<dbReference type="Proteomes" id="UP000188855">
    <property type="component" value="Unassembled WGS sequence"/>
</dbReference>
<evidence type="ECO:0000313" key="93">
    <source>
        <dbReference type="Proteomes" id="UP000469708"/>
    </source>
</evidence>
<dbReference type="RefSeq" id="WP_000429155.1">
    <property type="nucleotide sequence ID" value="NZ_AP018395.1"/>
</dbReference>
<dbReference type="Proteomes" id="UP000248865">
    <property type="component" value="Unassembled WGS sequence"/>
</dbReference>
<reference evidence="53 83" key="15">
    <citation type="submission" date="2018-10" db="EMBL/GenBank/DDBJ databases">
        <title>Comparison of Escherichia coli isolates recovered from retail chicken and from chicken fecal samples by antimicrobial susceptibility test and whole genome sequencing.</title>
        <authorList>
            <person name="Tang B."/>
            <person name="Ma Y."/>
            <person name="He X."/>
            <person name="Cao L."/>
            <person name="Xia X."/>
            <person name="Yang H."/>
        </authorList>
    </citation>
    <scope>NUCLEOTIDE SEQUENCE [LARGE SCALE GENOMIC DNA]</scope>
    <source>
        <strain evidence="53 83">CMJH98b</strain>
    </source>
</reference>
<evidence type="ECO:0000313" key="64">
    <source>
        <dbReference type="EMBL" id="VZR34281.1"/>
    </source>
</evidence>
<evidence type="ECO:0000313" key="30">
    <source>
        <dbReference type="EMBL" id="MQS33072.1"/>
    </source>
</evidence>
<dbReference type="EMBL" id="QOGZ01000045">
    <property type="protein sequence ID" value="RDA33476.1"/>
    <property type="molecule type" value="Genomic_DNA"/>
</dbReference>
<dbReference type="Proteomes" id="UP000253687">
    <property type="component" value="Unassembled WGS sequence"/>
</dbReference>
<reference evidence="52 76" key="14">
    <citation type="submission" date="2018-07" db="EMBL/GenBank/DDBJ databases">
        <title>Whole Genome Sequence Analysis of Avian Pathogenic E. coli - An Australian Perspective.</title>
        <authorList>
            <person name="Cummins M.L."/>
            <person name="Reid C.J."/>
            <person name="Roy Chowdhury P."/>
            <person name="Bushell R."/>
            <person name="Esbert N."/>
            <person name="Tivendale K.A."/>
            <person name="Noormohammadi A.H."/>
            <person name="Islam S."/>
            <person name="Marenda M.S."/>
            <person name="Browning G.F."/>
            <person name="Markham P.F."/>
            <person name="Djordjevic S.P."/>
        </authorList>
    </citation>
    <scope>NUCLEOTIDE SEQUENCE [LARGE SCALE GENOMIC DNA]</scope>
    <source>
        <strain evidence="52 76">AVC211</strain>
    </source>
</reference>
<evidence type="ECO:0000313" key="80">
    <source>
        <dbReference type="Proteomes" id="UP000254785"/>
    </source>
</evidence>
<evidence type="ECO:0000259" key="4">
    <source>
        <dbReference type="PROSITE" id="PS50943"/>
    </source>
</evidence>
<reference evidence="44 71" key="6">
    <citation type="submission" date="2016-12" db="EMBL/GenBank/DDBJ databases">
        <title>Real-Time Genomic Investigation Underlying the Public Health Response to a Shiga Toxin-Producing Escherichia Coli O26:H11 Outbreak in a Nursery.</title>
        <authorList>
            <person name="Ferdous M."/>
            <person name="Moran-Gilad J."/>
            <person name="Rossen J.W."/>
            <person name="Gdalevich M."/>
        </authorList>
    </citation>
    <scope>NUCLEOTIDE SEQUENCE [LARGE SCALE GENOMIC DNA]</scope>
    <source>
        <strain evidence="44 71">STEC 514-2</strain>
    </source>
</reference>
<evidence type="ECO:0000313" key="51">
    <source>
        <dbReference type="EMBL" id="QOY32313.1"/>
    </source>
</evidence>
<evidence type="ECO:0000313" key="63">
    <source>
        <dbReference type="EMBL" id="TXQ31118.1"/>
    </source>
</evidence>
<name>A0A037Y292_ECOLX</name>
<dbReference type="PROSITE" id="PS50943">
    <property type="entry name" value="HTH_CROC1"/>
    <property type="match status" value="1"/>
</dbReference>
<dbReference type="Proteomes" id="UP001247581">
    <property type="component" value="Unassembled WGS sequence"/>
</dbReference>
<evidence type="ECO:0000313" key="24">
    <source>
        <dbReference type="EMBL" id="MBA7720750.1"/>
    </source>
</evidence>
<dbReference type="Proteomes" id="UP000218543">
    <property type="component" value="Unassembled WGS sequence"/>
</dbReference>
<dbReference type="GO" id="GO:0005829">
    <property type="term" value="C:cytosol"/>
    <property type="evidence" value="ECO:0007669"/>
    <property type="project" value="TreeGrafter"/>
</dbReference>
<dbReference type="PANTHER" id="PTHR46797:SF23">
    <property type="entry name" value="HTH-TYPE TRANSCRIPTIONAL REGULATOR SUTR"/>
    <property type="match status" value="1"/>
</dbReference>
<dbReference type="EMBL" id="WUIG01000239">
    <property type="protein sequence ID" value="MXJ09405.1"/>
    <property type="molecule type" value="Genomic_DNA"/>
</dbReference>
<evidence type="ECO:0000313" key="108">
    <source>
        <dbReference type="Proteomes" id="UP000534332"/>
    </source>
</evidence>
<reference evidence="48" key="35">
    <citation type="submission" date="2020-06" db="EMBL/GenBank/DDBJ databases">
        <authorList>
            <person name="Ramsay J.P."/>
            <person name="Colombi E."/>
            <person name="Mowlaboccus S."/>
        </authorList>
    </citation>
    <scope>NUCLEOTIDE SEQUENCE</scope>
    <source>
        <strain evidence="48">EC2</strain>
    </source>
</reference>
<dbReference type="Proteomes" id="UP001179946">
    <property type="component" value="Chromosome"/>
</dbReference>
<accession>A0A236LLW8</accession>
<evidence type="ECO:0000313" key="57">
    <source>
        <dbReference type="EMBL" id="STH73688.1"/>
    </source>
</evidence>
<evidence type="ECO:0000313" key="102">
    <source>
        <dbReference type="Proteomes" id="UP000517067"/>
    </source>
</evidence>
<evidence type="ECO:0000313" key="19">
    <source>
        <dbReference type="EMBL" id="HBA4248791.1"/>
    </source>
</evidence>
<evidence type="ECO:0000313" key="66">
    <source>
        <dbReference type="Proteomes" id="UP000036331"/>
    </source>
</evidence>
<dbReference type="Proteomes" id="UP000281900">
    <property type="component" value="Chromosome"/>
</dbReference>
<evidence type="ECO:0000313" key="10">
    <source>
        <dbReference type="EMBL" id="EFG2163493.1"/>
    </source>
</evidence>
<dbReference type="EMBL" id="UGFO01000006">
    <property type="protein sequence ID" value="STN15016.1"/>
    <property type="molecule type" value="Genomic_DNA"/>
</dbReference>
<evidence type="ECO:0000313" key="92">
    <source>
        <dbReference type="Proteomes" id="UP000462410"/>
    </source>
</evidence>
<dbReference type="Proteomes" id="UP000305093">
    <property type="component" value="Unassembled WGS sequence"/>
</dbReference>
<evidence type="ECO:0000313" key="61">
    <source>
        <dbReference type="EMBL" id="STN15016.1"/>
    </source>
</evidence>
<evidence type="ECO:0000313" key="39">
    <source>
        <dbReference type="EMBL" id="NEM86700.1"/>
    </source>
</evidence>
<dbReference type="Pfam" id="PF01381">
    <property type="entry name" value="HTH_3"/>
    <property type="match status" value="1"/>
</dbReference>
<reference evidence="15" key="45">
    <citation type="submission" date="2024-02" db="EMBL/GenBank/DDBJ databases">
        <authorList>
            <consortium name="Clinical and Environmental Microbiology Branch: Whole genome sequencing antimicrobial resistance pathogens in the healthcare setting"/>
        </authorList>
    </citation>
    <scope>NUCLEOTIDE SEQUENCE</scope>
    <source>
        <strain evidence="15">2023CK-00345</strain>
    </source>
</reference>
<evidence type="ECO:0000313" key="97">
    <source>
        <dbReference type="Proteomes" id="UP000490727"/>
    </source>
</evidence>
<evidence type="ECO:0000313" key="111">
    <source>
        <dbReference type="Proteomes" id="UP000542214"/>
    </source>
</evidence>
<reference evidence="39 93" key="30">
    <citation type="submission" date="2020-02" db="EMBL/GenBank/DDBJ databases">
        <authorList>
            <person name="Subbiah M."/>
            <person name="Call D."/>
        </authorList>
    </citation>
    <scope>NUCLEOTIDE SEQUENCE [LARGE SCALE GENOMIC DNA]</scope>
    <source>
        <strain evidence="39 93">8375wC2</strain>
    </source>
</reference>
<dbReference type="Proteomes" id="UP000868636">
    <property type="component" value="Unassembled WGS sequence"/>
</dbReference>
<evidence type="ECO:0000313" key="76">
    <source>
        <dbReference type="Proteomes" id="UP000253687"/>
    </source>
</evidence>
<reference evidence="51 112" key="39">
    <citation type="submission" date="2020-10" db="EMBL/GenBank/DDBJ databases">
        <title>Analysis of Genomes of Bacterial Isolates from Lameness Outbreaks in Broilers.</title>
        <authorList>
            <person name="Rhoads D."/>
            <person name="Ekesi N.S."/>
        </authorList>
    </citation>
    <scope>NUCLEOTIDE SEQUENCE [LARGE SCALE GENOMIC DNA]</scope>
    <source>
        <strain evidence="51 112">1409</strain>
    </source>
</reference>
<dbReference type="GO" id="GO:0003700">
    <property type="term" value="F:DNA-binding transcription factor activity"/>
    <property type="evidence" value="ECO:0007669"/>
    <property type="project" value="TreeGrafter"/>
</dbReference>
<evidence type="ECO:0000313" key="56">
    <source>
        <dbReference type="EMBL" id="STE86348.1"/>
    </source>
</evidence>
<evidence type="ECO:0000313" key="98">
    <source>
        <dbReference type="Proteomes" id="UP000509260"/>
    </source>
</evidence>
<dbReference type="EMBL" id="JANWOR010000152">
    <property type="protein sequence ID" value="MDA4176543.1"/>
    <property type="molecule type" value="Genomic_DNA"/>
</dbReference>
<dbReference type="SUPFAM" id="SSF47413">
    <property type="entry name" value="lambda repressor-like DNA-binding domains"/>
    <property type="match status" value="1"/>
</dbReference>
<evidence type="ECO:0000313" key="100">
    <source>
        <dbReference type="Proteomes" id="UP000512182"/>
    </source>
</evidence>
<dbReference type="Proteomes" id="UP000537181">
    <property type="component" value="Unassembled WGS sequence"/>
</dbReference>
<dbReference type="EMBL" id="AASSGK010000052">
    <property type="protein sequence ID" value="EFG2163493.1"/>
    <property type="molecule type" value="Genomic_DNA"/>
</dbReference>
<evidence type="ECO:0000313" key="14">
    <source>
        <dbReference type="EMBL" id="EFH6649734.1"/>
    </source>
</evidence>
<evidence type="ECO:0000313" key="94">
    <source>
        <dbReference type="Proteomes" id="UP000475070"/>
    </source>
</evidence>
<dbReference type="Proteomes" id="UP000615017">
    <property type="component" value="Unassembled WGS sequence"/>
</dbReference>
<evidence type="ECO:0000313" key="83">
    <source>
        <dbReference type="Proteomes" id="UP000281340"/>
    </source>
</evidence>
<dbReference type="Proteomes" id="UP000233549">
    <property type="component" value="Unassembled WGS sequence"/>
</dbReference>
<dbReference type="Proteomes" id="UP000509260">
    <property type="component" value="Chromosome"/>
</dbReference>
<reference evidence="45" key="7">
    <citation type="submission" date="2017-03" db="EMBL/GenBank/DDBJ databases">
        <title>The mobilome is the main driver of stx2-positive O26:H11 Escherichia coli strains evolution.</title>
        <authorList>
            <person name="Delannoy S."/>
            <person name="Mariani-Kurkdjian P."/>
            <person name="Webb H.E."/>
            <person name="Bonacorsi S."/>
            <person name="Fach P."/>
        </authorList>
    </citation>
    <scope>NUCLEOTIDE SEQUENCE</scope>
    <source>
        <strain evidence="45">34870</strain>
    </source>
</reference>
<dbReference type="EMBL" id="UASD01000006">
    <property type="protein sequence ID" value="SPX09970.1"/>
    <property type="molecule type" value="Genomic_DNA"/>
</dbReference>
<evidence type="ECO:0000313" key="44">
    <source>
        <dbReference type="EMBL" id="PAU20734.1"/>
    </source>
</evidence>
<reference evidence="38 94" key="18">
    <citation type="journal article" date="2019" name="Nat. Med.">
        <title>A library of human gut bacterial isolates paired with longitudinal multiomics data enables mechanistic microbiome research.</title>
        <authorList>
            <person name="Poyet M."/>
            <person name="Groussin M."/>
            <person name="Gibbons S.M."/>
            <person name="Avila-Pacheco J."/>
            <person name="Jiang X."/>
            <person name="Kearney S.M."/>
            <person name="Perrotta A.R."/>
            <person name="Berdy B."/>
            <person name="Zhao S."/>
            <person name="Lieberman T.D."/>
            <person name="Swanson P.K."/>
            <person name="Smith M."/>
            <person name="Roesemann S."/>
            <person name="Alexander J.E."/>
            <person name="Rich S.A."/>
            <person name="Livny J."/>
            <person name="Vlamakis H."/>
            <person name="Clish C."/>
            <person name="Bullock K."/>
            <person name="Deik A."/>
            <person name="Scott J."/>
            <person name="Pierce K.A."/>
            <person name="Xavier R.J."/>
            <person name="Alm E.J."/>
        </authorList>
    </citation>
    <scope>NUCLEOTIDE SEQUENCE [LARGE SCALE GENOMIC DNA]</scope>
    <source>
        <strain evidence="38 94">BIOML-A112</strain>
    </source>
</reference>
<dbReference type="Proteomes" id="UP000846355">
    <property type="component" value="Unassembled WGS sequence"/>
</dbReference>
<feature type="domain" description="HTH cro/C1-type" evidence="4">
    <location>
        <begin position="12"/>
        <end position="66"/>
    </location>
</feature>
<dbReference type="Proteomes" id="UP000538406">
    <property type="component" value="Unassembled WGS sequence"/>
</dbReference>
<evidence type="ECO:0000313" key="109">
    <source>
        <dbReference type="Proteomes" id="UP000537181"/>
    </source>
</evidence>
<dbReference type="EMBL" id="MPGR01000001">
    <property type="protein sequence ID" value="OKB75711.1"/>
    <property type="molecule type" value="Genomic_DNA"/>
</dbReference>
<reference evidence="22 68" key="1">
    <citation type="journal article" date="2015" name="Front. Microbiol.">
        <title>Genetic determinants of heat resistance in Escherichia coli.</title>
        <authorList>
            <person name="Mercer R.G."/>
            <person name="Zheng J."/>
            <person name="Garcia-Hernandez R."/>
            <person name="Ruan L."/>
            <person name="Ganzle M.G."/>
            <person name="McMullen L.M."/>
        </authorList>
    </citation>
    <scope>NUCLEOTIDE SEQUENCE [LARGE SCALE GENOMIC DNA]</scope>
    <source>
        <strain evidence="22 68">AW1.3</strain>
    </source>
</reference>
<dbReference type="EMBL" id="WTRC01000053">
    <property type="protein sequence ID" value="MWT20587.1"/>
    <property type="molecule type" value="Genomic_DNA"/>
</dbReference>
<dbReference type="CDD" id="cd00093">
    <property type="entry name" value="HTH_XRE"/>
    <property type="match status" value="1"/>
</dbReference>
<dbReference type="Proteomes" id="UP000037564">
    <property type="component" value="Unassembled WGS sequence"/>
</dbReference>
<reference evidence="23 112" key="36">
    <citation type="submission" date="2020-07" db="EMBL/GenBank/DDBJ databases">
        <title>Analysis of Genomes of Bacterial Isolates from Lameness Outbreaks in Broilers.</title>
        <authorList>
            <person name="Ekesi N.S."/>
            <person name="Alrubaye A."/>
            <person name="Rhoads D."/>
        </authorList>
    </citation>
    <scope>NUCLEOTIDE SEQUENCE [LARGE SCALE GENOMIC DNA]</scope>
    <source>
        <strain evidence="23 112">1409</strain>
    </source>
</reference>
<evidence type="ECO:0000313" key="28">
    <source>
        <dbReference type="EMBL" id="MDA4176543.1"/>
    </source>
</evidence>
<evidence type="ECO:0000256" key="2">
    <source>
        <dbReference type="ARBA" id="ARBA00023125"/>
    </source>
</evidence>
<dbReference type="SUPFAM" id="SSF51182">
    <property type="entry name" value="RmlC-like cupins"/>
    <property type="match status" value="1"/>
</dbReference>
<dbReference type="Proteomes" id="UP000321295">
    <property type="component" value="Unassembled WGS sequence"/>
</dbReference>
<gene>
    <name evidence="54" type="primary">sinR</name>
    <name evidence="6" type="synonym">sutR</name>
    <name evidence="5" type="synonym">ydcN</name>
    <name evidence="45" type="ORF">ABE91_022195</name>
    <name evidence="22" type="ORF">ACU57_18255</name>
    <name evidence="11" type="ORF">BGM66_002253</name>
    <name evidence="42" type="ORF">BMT50_24515</name>
    <name evidence="43" type="ORF">BMT91_22775</name>
    <name evidence="10" type="ORF">BRV02_004638</name>
    <name evidence="44" type="ORF">BTQ06_17595</name>
    <name evidence="16" type="ORF">BvCmsKKP061_05184</name>
    <name evidence="7" type="ORF">C0P57_004189</name>
    <name evidence="62" type="ORF">C9194_22380</name>
    <name evidence="8" type="ORF">CTR35_003317</name>
    <name evidence="46" type="ORF">CWS33_25325</name>
    <name evidence="47" type="ORF">DIV22_12705</name>
    <name evidence="52" type="ORF">DTL43_23695</name>
    <name evidence="5" type="ORF">E2863_01852</name>
    <name evidence="30" type="ORF">E4K51_23570</name>
    <name evidence="9" type="ORF">E6D34_22030</name>
    <name evidence="53" type="ORF">EAI46_10465</name>
    <name evidence="51" type="ORF">FOI11_005965</name>
    <name evidence="23" type="ORF">FOI11_12935</name>
    <name evidence="63" type="ORF">FV293_21685</name>
    <name evidence="39" type="ORF">G3V95_14535</name>
    <name evidence="41" type="ORF">G4A38_23070</name>
    <name evidence="40" type="ORF">G4A47_22850</name>
    <name evidence="13" type="ORF">GAJ12_02040</name>
    <name evidence="14" type="ORF">GNW61_13415</name>
    <name evidence="31" type="ORF">GNZ05_26220</name>
    <name evidence="12" type="ORF">GOP25_20200</name>
    <name evidence="35" type="ORF">GP954_24755</name>
    <name evidence="34" type="ORF">GP965_06550</name>
    <name evidence="33" type="ORF">GP975_21235</name>
    <name evidence="32" type="ORF">GQM04_21170</name>
    <name evidence="36" type="ORF">GRW05_24135</name>
    <name evidence="37" type="ORF">GRW24_13120</name>
    <name evidence="38" type="ORF">GUC01_00165</name>
    <name evidence="25" type="ORF">HEP30_022430</name>
    <name evidence="17" type="ORF">HMV95_17525</name>
    <name evidence="49" type="ORF">HV109_12755</name>
    <name evidence="24" type="ORF">HV209_19470</name>
    <name evidence="50" type="ORF">HVY77_13590</name>
    <name evidence="48" type="ORF">HX136_12070</name>
    <name evidence="64" type="ORF">IDONEFKE_03878</name>
    <name evidence="26" type="ORF">IH772_11310</name>
    <name evidence="20" type="ORF">J0541_003981</name>
    <name evidence="19" type="ORF">J5U05_004002</name>
    <name evidence="18" type="ORF">J8F57_003218</name>
    <name evidence="27" type="ORF">JNA65_23950</name>
    <name evidence="56" type="ORF">NCTC10418_03987</name>
    <name evidence="54" type="ORF">NCTC11126_06709</name>
    <name evidence="57" type="ORF">NCTC11341_05406</name>
    <name evidence="59" type="ORF">NCTC13148_00723</name>
    <name evidence="60" type="ORF">NCTC8500_02936</name>
    <name evidence="61" type="ORF">NCTC8960_05427</name>
    <name evidence="55" type="ORF">NCTC9073_01255</name>
    <name evidence="58" type="ORF">NCTC9117_03372</name>
    <name evidence="29" type="ORF">NQD80_23010</name>
    <name evidence="28" type="ORF">NY836_03775</name>
    <name evidence="15" type="ORF">P6223_003228</name>
    <name evidence="65" type="ORF">QDW62_13855</name>
    <name evidence="6" type="ORF">TUM18780_22360</name>
    <name evidence="21" type="ORF">WR15_25470</name>
</gene>
<dbReference type="Proteomes" id="UP000480485">
    <property type="component" value="Unassembled WGS sequence"/>
</dbReference>
<reference evidence="74 75" key="12">
    <citation type="submission" date="2018-06" db="EMBL/GenBank/DDBJ databases">
        <authorList>
            <consortium name="Pathogen Informatics"/>
            <person name="Doyle S."/>
        </authorList>
    </citation>
    <scope>NUCLEOTIDE SEQUENCE [LARGE SCALE GENOMIC DNA]</scope>
    <source>
        <strain evidence="56 82">NCTC10418</strain>
        <strain evidence="54 74">NCTC11126</strain>
        <strain evidence="57 78">NCTC11341</strain>
        <strain evidence="59 77">NCTC13148</strain>
        <strain evidence="60 79">NCTC8500</strain>
        <strain evidence="61 81">NCTC8960</strain>
        <strain evidence="55 75">NCTC9073</strain>
        <strain evidence="58 80">NCTC9117</strain>
    </source>
</reference>
<dbReference type="Proteomes" id="UP000250780">
    <property type="component" value="Unassembled WGS sequence"/>
</dbReference>
<dbReference type="Proteomes" id="UP000509796">
    <property type="component" value="Chromosome"/>
</dbReference>
<reference evidence="5 84" key="13">
    <citation type="submission" date="2018-07" db="EMBL/GenBank/DDBJ databases">
        <title>Genomic analysis of colistin resistant EHEC isolated from cattle in Japan.</title>
        <authorList>
            <person name="Kusumoto M."/>
            <person name="Misumi W."/>
            <person name="Ogura Y."/>
            <person name="Hayashi T."/>
            <person name="Akiba M."/>
        </authorList>
    </citation>
    <scope>NUCLEOTIDE SEQUENCE [LARGE SCALE GENOMIC DNA]</scope>
    <source>
        <strain evidence="5 84">E2863</strain>
    </source>
</reference>
<dbReference type="Proteomes" id="UP000512322">
    <property type="component" value="Chromosome"/>
</dbReference>
<organism evidence="22 68">
    <name type="scientific">Escherichia coli</name>
    <dbReference type="NCBI Taxonomy" id="562"/>
    <lineage>
        <taxon>Bacteria</taxon>
        <taxon>Pseudomonadati</taxon>
        <taxon>Pseudomonadota</taxon>
        <taxon>Gammaproteobacteria</taxon>
        <taxon>Enterobacterales</taxon>
        <taxon>Enterobacteriaceae</taxon>
        <taxon>Escherichia</taxon>
    </lineage>
</organism>
<dbReference type="EMBL" id="LGZN01000088">
    <property type="protein sequence ID" value="KNF62754.1"/>
    <property type="molecule type" value="Genomic_DNA"/>
</dbReference>
<evidence type="ECO:0000313" key="35">
    <source>
        <dbReference type="EMBL" id="MWT88297.1"/>
    </source>
</evidence>
<reference evidence="62 86" key="16">
    <citation type="submission" date="2018-12" db="EMBL/GenBank/DDBJ databases">
        <title>Food and Water Safety Consortium.</title>
        <authorList>
            <person name="Tyson S."/>
            <person name="Peterson C.-L."/>
            <person name="Olson A."/>
            <person name="Tyler S."/>
            <person name="Cabral J."/>
            <person name="Lynch T."/>
            <person name="Knox N."/>
            <person name="Van Domselaar G."/>
            <person name="Graham M."/>
        </authorList>
    </citation>
    <scope>NUCLEOTIDE SEQUENCE [LARGE SCALE GENOMIC DNA]</scope>
    <source>
        <strain evidence="62 86">FWSEC0419</strain>
    </source>
</reference>
<reference evidence="42 69" key="5">
    <citation type="submission" date="2016-11" db="EMBL/GenBank/DDBJ databases">
        <title>Draft genome sequences of five Shigatoxin-producing Escherichia coli isolates harboring the new recently described Subtilase cytotoxin allelic variant subAB2-3.</title>
        <authorList>
            <person name="Tasara T."/>
            <person name="Fierz L."/>
            <person name="Klumpp J."/>
            <person name="Schmidt H."/>
            <person name="Stephan R."/>
        </authorList>
    </citation>
    <scope>NUCLEOTIDE SEQUENCE [LARGE SCALE GENOMIC DNA]</scope>
    <source>
        <strain evidence="42 69">453</strain>
    </source>
</reference>
<evidence type="ECO:0000313" key="106">
    <source>
        <dbReference type="Proteomes" id="UP000531813"/>
    </source>
</evidence>
<dbReference type="Proteomes" id="UP000629265">
    <property type="component" value="Unassembled WGS sequence"/>
</dbReference>
<evidence type="ECO:0000313" key="87">
    <source>
        <dbReference type="Proteomes" id="UP000321295"/>
    </source>
</evidence>
<evidence type="ECO:0000313" key="49">
    <source>
        <dbReference type="EMBL" id="QLY97411.1"/>
    </source>
</evidence>
<evidence type="ECO:0000313" key="72">
    <source>
        <dbReference type="Proteomes" id="UP000233549"/>
    </source>
</evidence>
<evidence type="ECO:0000313" key="46">
    <source>
        <dbReference type="EMBL" id="PKD85678.1"/>
    </source>
</evidence>
<dbReference type="EMBL" id="BFXY01000176">
    <property type="protein sequence ID" value="GDH64861.1"/>
    <property type="molecule type" value="Genomic_DNA"/>
</dbReference>
<evidence type="ECO:0000313" key="89">
    <source>
        <dbReference type="Proteomes" id="UP000447081"/>
    </source>
</evidence>
<evidence type="ECO:0000313" key="40">
    <source>
        <dbReference type="EMBL" id="NYP87980.1"/>
    </source>
</evidence>
<dbReference type="EMBL" id="UGDC01000003">
    <property type="protein sequence ID" value="STJ80741.1"/>
    <property type="molecule type" value="Genomic_DNA"/>
</dbReference>
<dbReference type="Proteomes" id="UP000512182">
    <property type="component" value="Chromosome"/>
</dbReference>
<dbReference type="Gene3D" id="1.10.260.40">
    <property type="entry name" value="lambda repressor-like DNA-binding domains"/>
    <property type="match status" value="1"/>
</dbReference>
<dbReference type="Proteomes" id="UP000255057">
    <property type="component" value="Unassembled WGS sequence"/>
</dbReference>
<reference evidence="28" key="43">
    <citation type="submission" date="2022-08" db="EMBL/GenBank/DDBJ databases">
        <title>Genome sequencing of human pathogens.</title>
        <authorList>
            <person name="Cao X."/>
        </authorList>
    </citation>
    <scope>NUCLEOTIDE SEQUENCE</scope>
    <source>
        <strain evidence="28">EC16126</strain>
    </source>
</reference>
<dbReference type="InterPro" id="IPR001387">
    <property type="entry name" value="Cro/C1-type_HTH"/>
</dbReference>
<dbReference type="EMBL" id="UGET01000004">
    <property type="protein sequence ID" value="STL65759.1"/>
    <property type="molecule type" value="Genomic_DNA"/>
</dbReference>
<evidence type="ECO:0000313" key="26">
    <source>
        <dbReference type="EMBL" id="MBE0977871.1"/>
    </source>
</evidence>
<dbReference type="EMBL" id="JANIDP010000100">
    <property type="protein sequence ID" value="MDR6048620.1"/>
    <property type="molecule type" value="Genomic_DNA"/>
</dbReference>
<reference evidence="47 73" key="11">
    <citation type="submission" date="2018-05" db="EMBL/GenBank/DDBJ databases">
        <title>Genomic sequencing of EHEC O26 New European Clone.</title>
        <authorList>
            <person name="Karnisova L."/>
            <person name="Nunvar J."/>
            <person name="Marejkova M."/>
            <person name="Mellmann A."/>
            <person name="Drevinek P."/>
            <person name="Blahova K."/>
            <person name="Bielaszewska M."/>
        </authorList>
    </citation>
    <scope>NUCLEOTIDE SEQUENCE [LARGE SCALE GENOMIC DNA]</scope>
    <source>
        <strain evidence="47 73">14-391</strain>
    </source>
</reference>
<reference evidence="16 85" key="10">
    <citation type="submission" date="2018-04" db="EMBL/GenBank/DDBJ databases">
        <title>Large scale genomics of bovine and human commensal E. coli to reveal the emerging process of EHEC.</title>
        <authorList>
            <person name="Arimizu Y."/>
            <person name="Ogura Y."/>
        </authorList>
    </citation>
    <scope>NUCLEOTIDE SEQUENCE [LARGE SCALE GENOMIC DNA]</scope>
    <source>
        <strain evidence="16 85">KK-P061</strain>
    </source>
</reference>
<evidence type="ECO:0000313" key="43">
    <source>
        <dbReference type="EMBL" id="OOK24653.1"/>
    </source>
</evidence>
<dbReference type="EMBL" id="MPAF01000061">
    <property type="protein sequence ID" value="OOK24653.1"/>
    <property type="molecule type" value="Genomic_DNA"/>
</dbReference>
<evidence type="ECO:0000313" key="7">
    <source>
        <dbReference type="EMBL" id="EFB4534848.1"/>
    </source>
</evidence>
<dbReference type="Pfam" id="PF07883">
    <property type="entry name" value="Cupin_2"/>
    <property type="match status" value="1"/>
</dbReference>
<evidence type="ECO:0000313" key="20">
    <source>
        <dbReference type="EMBL" id="HBB1574999.1"/>
    </source>
</evidence>
<dbReference type="EMBL" id="WTMY01000298">
    <property type="protein sequence ID" value="MWL47985.1"/>
    <property type="molecule type" value="Genomic_DNA"/>
</dbReference>
<dbReference type="Proteomes" id="UP000254785">
    <property type="component" value="Unassembled WGS sequence"/>
</dbReference>
<reference evidence="10 108" key="31">
    <citation type="submission" date="2020-02" db="EMBL/GenBank/DDBJ databases">
        <authorList>
            <person name="Ashton P.M."/>
            <person name="Dallman T."/>
            <person name="Nair S."/>
            <person name="De Pinna E."/>
            <person name="Peters T."/>
            <person name="Grant K."/>
        </authorList>
    </citation>
    <scope>NUCLEOTIDE SEQUENCE [LARGE SCALE GENOMIC DNA]</scope>
    <source>
        <strain evidence="10 108">188143</strain>
    </source>
</reference>
<evidence type="ECO:0000256" key="1">
    <source>
        <dbReference type="ARBA" id="ARBA00023015"/>
    </source>
</evidence>
<dbReference type="Proteomes" id="UP000534332">
    <property type="component" value="Unassembled WGS sequence"/>
</dbReference>
<evidence type="ECO:0000313" key="32">
    <source>
        <dbReference type="EMBL" id="MWL47985.1"/>
    </source>
</evidence>
<dbReference type="Proteomes" id="UP000460875">
    <property type="component" value="Unassembled WGS sequence"/>
</dbReference>
<reference evidence="65" key="44">
    <citation type="journal article" date="2023" name="Front. Microbiol.">
        <title>Virotyping and genetic antimicrobial susceptibility testing of porcine ETEC/STEC strains and associated plasmid types.</title>
        <authorList>
            <person name="Vereecke N."/>
            <person name="Van Hoorde S."/>
            <person name="Sperling D."/>
            <person name="Theuns S."/>
            <person name="Devriendt B."/>
            <person name="Cox E."/>
        </authorList>
    </citation>
    <scope>NUCLEOTIDE SEQUENCE</scope>
    <source>
        <strain evidence="65">ETEC4085</strain>
    </source>
</reference>
<dbReference type="FunFam" id="1.10.260.40:FF:000029">
    <property type="entry name" value="XRE family transcriptional regulator"/>
    <property type="match status" value="1"/>
</dbReference>
<dbReference type="Proteomes" id="UP000186595">
    <property type="component" value="Unassembled WGS sequence"/>
</dbReference>
<reference evidence="32 96" key="23">
    <citation type="submission" date="2019-12" db="EMBL/GenBank/DDBJ databases">
        <title>Enteriobacteria Tanzani isolates_10432.</title>
        <authorList>
            <person name="Subbiah M."/>
            <person name="Call D."/>
        </authorList>
    </citation>
    <scope>NUCLEOTIDE SEQUENCE [LARGE SCALE GENOMIC DNA]</scope>
    <source>
        <strain evidence="32 96">10432wF6</strain>
    </source>
</reference>
<evidence type="ECO:0000313" key="78">
    <source>
        <dbReference type="Proteomes" id="UP000254428"/>
    </source>
</evidence>
<evidence type="ECO:0000313" key="45">
    <source>
        <dbReference type="EMBL" id="PBN70185.1"/>
    </source>
</evidence>
<evidence type="ECO:0000313" key="16">
    <source>
        <dbReference type="EMBL" id="GDH64861.1"/>
    </source>
</evidence>
<reference evidence="29 115" key="42">
    <citation type="submission" date="2022-07" db="EMBL/GenBank/DDBJ databases">
        <title>The wastewater resistome of Residential Aged Care Facilities indicates a role of antimicrobial stewardship in reducing resistance.</title>
        <authorList>
            <person name="Sapula S."/>
            <person name="Hart B.J."/>
            <person name="Henrietta V."/>
            <person name="Amsalu A."/>
            <person name="Jon W."/>
            <person name="Siderius N."/>
            <person name="Nguyen L."/>
            <person name="Turnidge J."/>
            <person name="Gerber C."/>
        </authorList>
    </citation>
    <scope>NUCLEOTIDE SEQUENCE [LARGE SCALE GENOMIC DNA]</scope>
    <source>
        <strain evidence="29 115">ECA685</strain>
    </source>
</reference>
<dbReference type="EMBL" id="DADUEU010000029">
    <property type="protein sequence ID" value="HBB1574999.1"/>
    <property type="molecule type" value="Genomic_DNA"/>
</dbReference>
<dbReference type="EMBL" id="LDYI01000120">
    <property type="protein sequence ID" value="KPO09269.1"/>
    <property type="molecule type" value="Genomic_DNA"/>
</dbReference>
<dbReference type="EMBL" id="UARS01000023">
    <property type="protein sequence ID" value="SPW59330.1"/>
    <property type="molecule type" value="Genomic_DNA"/>
</dbReference>
<reference evidence="11 103" key="29">
    <citation type="submission" date="2020-02" db="EMBL/GenBank/DDBJ databases">
        <authorList>
            <consortium name="PulseNet: The National Subtyping Network for Foodborne Disease Surveillance"/>
            <person name="Tarr C.L."/>
            <person name="Trees E."/>
            <person name="Katz L.S."/>
            <person name="Carleton-Romer H.A."/>
            <person name="Stroika S."/>
            <person name="Kucerova Z."/>
            <person name="Roache K.F."/>
            <person name="Sabol A.L."/>
            <person name="Besser J."/>
            <person name="Gerner-Smidt P."/>
        </authorList>
    </citation>
    <scope>NUCLEOTIDE SEQUENCE [LARGE SCALE GENOMIC DNA]</scope>
    <source>
        <strain evidence="11 103">PNUSAE004166</strain>
    </source>
</reference>
<evidence type="ECO:0000313" key="91">
    <source>
        <dbReference type="Proteomes" id="UP000460875"/>
    </source>
</evidence>
<reference evidence="21 67" key="3">
    <citation type="submission" date="2015-07" db="EMBL/GenBank/DDBJ databases">
        <title>Genome sequences of 64 non-O157:H7 Shiga toxin-producing Escherichia coli strains.</title>
        <authorList>
            <person name="Gonzalez-Escalona N."/>
            <person name="Toro M."/>
            <person name="Timme R."/>
            <person name="Payne J."/>
        </authorList>
    </citation>
    <scope>NUCLEOTIDE SEQUENCE [LARGE SCALE GENOMIC DNA]</scope>
    <source>
        <strain evidence="21 67">CFSAN026843</strain>
    </source>
</reference>
<dbReference type="EMBL" id="JABWMK020000056">
    <property type="protein sequence ID" value="MBB2468824.1"/>
    <property type="molecule type" value="Genomic_DNA"/>
</dbReference>
<dbReference type="EMBL" id="CACRYR010000199">
    <property type="protein sequence ID" value="VZR34281.1"/>
    <property type="molecule type" value="Genomic_DNA"/>
</dbReference>
<dbReference type="Proteomes" id="UP000542214">
    <property type="component" value="Unassembled WGS sequence"/>
</dbReference>
<dbReference type="EMBL" id="RROO01000057">
    <property type="protein sequence ID" value="TJF61281.1"/>
    <property type="molecule type" value="Genomic_DNA"/>
</dbReference>
<evidence type="ECO:0000313" key="23">
    <source>
        <dbReference type="EMBL" id="MBA6240883.1"/>
    </source>
</evidence>
<dbReference type="InterPro" id="IPR011051">
    <property type="entry name" value="RmlC_Cupin_sf"/>
</dbReference>
<dbReference type="EMBL" id="ABLFQU030000031">
    <property type="protein sequence ID" value="EMM0026605.1"/>
    <property type="molecule type" value="Genomic_DNA"/>
</dbReference>
<reference evidence="40 102" key="28">
    <citation type="journal article" date="2020" name="J. Appl. Microbiol.">
        <title>Genetic characterization of Shigatoxigenic and enteropathogenic Escherichia coli O80:H2 from diarrheic and septicemic calves and relatedness to human Shigatoxigenic E. coli O80:H2.</title>
        <authorList>
            <person name="Habets A."/>
            <person name="Crombe F."/>
            <person name="Nakamura K."/>
            <person name="Guerin V."/>
            <person name="De Rauw K."/>
            <person name="Pierard D."/>
            <person name="Saulmont M."/>
            <person name="Hayashi T."/>
            <person name="Mainil J.G."/>
            <person name="Thiry D."/>
        </authorList>
    </citation>
    <scope>NUCLEOTIDE SEQUENCE [LARGE SCALE GENOMIC DNA]</scope>
    <source>
        <strain evidence="41">EH3306</strain>
        <strain evidence="40 102">EH3307</strain>
    </source>
</reference>
<reference evidence="63 87" key="20">
    <citation type="submission" date="2019-08" db="EMBL/GenBank/DDBJ databases">
        <title>Whole genome analysis of cultivated E. coli strains isolated from CD patients and healthy donors.</title>
        <authorList>
            <person name="Siniagina M.N."/>
            <person name="Markelova M.I."/>
            <person name="Laikov A.V."/>
            <person name="Boulygina E.A."/>
            <person name="Khusnutdinova D.R."/>
            <person name="Kharchenko A."/>
            <person name="Grigoryeva T.V."/>
        </authorList>
    </citation>
    <scope>NUCLEOTIDE SEQUENCE [LARGE SCALE GENOMIC DNA]</scope>
    <source>
        <strain evidence="63 87">1_45_11</strain>
    </source>
</reference>
<evidence type="ECO:0000313" key="15">
    <source>
        <dbReference type="EMBL" id="EMM0026605.1"/>
    </source>
</evidence>
<dbReference type="EMBL" id="CP122634">
    <property type="protein sequence ID" value="WHH99873.1"/>
    <property type="molecule type" value="Genomic_DNA"/>
</dbReference>
<evidence type="ECO:0000313" key="114">
    <source>
        <dbReference type="Proteomes" id="UP000629265"/>
    </source>
</evidence>
<reference evidence="26" key="38">
    <citation type="submission" date="2020-09" db="EMBL/GenBank/DDBJ databases">
        <title>Emerging polyconal dissemination of OXA-244-producing E. coli in France.</title>
        <authorList>
            <person name="Emeraud C."/>
            <person name="Girlich D."/>
            <person name="Bonnin R.A."/>
            <person name="Jousset A.B."/>
            <person name="Naas T."/>
            <person name="Dortet L."/>
        </authorList>
    </citation>
    <scope>NUCLEOTIDE SEQUENCE</scope>
    <source>
        <strain evidence="26">225E3</strain>
    </source>
</reference>
<dbReference type="Proteomes" id="UP000487258">
    <property type="component" value="Unassembled WGS sequence"/>
</dbReference>